<accession>A0AAD6UT38</accession>
<evidence type="ECO:0000256" key="1">
    <source>
        <dbReference type="SAM" id="MobiDB-lite"/>
    </source>
</evidence>
<dbReference type="EMBL" id="JARJCW010000112">
    <property type="protein sequence ID" value="KAJ7193032.1"/>
    <property type="molecule type" value="Genomic_DNA"/>
</dbReference>
<evidence type="ECO:0000313" key="2">
    <source>
        <dbReference type="EMBL" id="KAJ7193032.1"/>
    </source>
</evidence>
<dbReference type="AlphaFoldDB" id="A0AAD6UT38"/>
<feature type="region of interest" description="Disordered" evidence="1">
    <location>
        <begin position="1"/>
        <end position="78"/>
    </location>
</feature>
<gene>
    <name evidence="2" type="ORF">GGX14DRAFT_577548</name>
</gene>
<organism evidence="2 3">
    <name type="scientific">Mycena pura</name>
    <dbReference type="NCBI Taxonomy" id="153505"/>
    <lineage>
        <taxon>Eukaryota</taxon>
        <taxon>Fungi</taxon>
        <taxon>Dikarya</taxon>
        <taxon>Basidiomycota</taxon>
        <taxon>Agaricomycotina</taxon>
        <taxon>Agaricomycetes</taxon>
        <taxon>Agaricomycetidae</taxon>
        <taxon>Agaricales</taxon>
        <taxon>Marasmiineae</taxon>
        <taxon>Mycenaceae</taxon>
        <taxon>Mycena</taxon>
    </lineage>
</organism>
<feature type="compositionally biased region" description="Basic residues" evidence="1">
    <location>
        <begin position="159"/>
        <end position="170"/>
    </location>
</feature>
<sequence>MLRRQRSHAAAAPSAVVSSAADEAEEDDYPPAPLGLTRAALRIKTAPASRPGSGEKGAIRDANGHGDTASVGGNGGATGRLMRRVSSLFRASSAAPAVKIGEHRNRTAARAFGRADAAWPGLGSPSYKAASSSPDITSRAFTFGGGGGGGGGGNGNGKLVKRPSVKHRNAATRSVPENMASRVPWPISPRAARSKPSAAPASPAFGGGLGNGHGANAQAAQGRMKPLPRLSDAGDDEAEAQEGAGTGEDEDEIRRPSGLGRTSLSNGDGDGGAASVEDTPASADAPHTPQPTAFPRASTSSAAATVQSDDDTDDDIRCPAGLGRAASIRDDGENDDDDSAAAARAVRPWERARHGSGGVNGDGAPRARAVSLPASTLLHTLLGLPAPAVAACPPWVWRAVMARLAPADAARAARVSRALCEAARARLYAVVDLRFGRAQRDALRAPHLAALVEGLVCAGWPPRVGAVCETVSESTSAAVVTFLGVGVGMPEGW</sequence>
<dbReference type="Proteomes" id="UP001219525">
    <property type="component" value="Unassembled WGS sequence"/>
</dbReference>
<feature type="compositionally biased region" description="Low complexity" evidence="1">
    <location>
        <begin position="188"/>
        <end position="204"/>
    </location>
</feature>
<evidence type="ECO:0000313" key="3">
    <source>
        <dbReference type="Proteomes" id="UP001219525"/>
    </source>
</evidence>
<proteinExistence type="predicted"/>
<feature type="compositionally biased region" description="Low complexity" evidence="1">
    <location>
        <begin position="9"/>
        <end position="21"/>
    </location>
</feature>
<feature type="compositionally biased region" description="Low complexity" evidence="1">
    <location>
        <begin position="297"/>
        <end position="307"/>
    </location>
</feature>
<name>A0AAD6UT38_9AGAR</name>
<keyword evidence="3" id="KW-1185">Reference proteome</keyword>
<reference evidence="2" key="1">
    <citation type="submission" date="2023-03" db="EMBL/GenBank/DDBJ databases">
        <title>Massive genome expansion in bonnet fungi (Mycena s.s.) driven by repeated elements and novel gene families across ecological guilds.</title>
        <authorList>
            <consortium name="Lawrence Berkeley National Laboratory"/>
            <person name="Harder C.B."/>
            <person name="Miyauchi S."/>
            <person name="Viragh M."/>
            <person name="Kuo A."/>
            <person name="Thoen E."/>
            <person name="Andreopoulos B."/>
            <person name="Lu D."/>
            <person name="Skrede I."/>
            <person name="Drula E."/>
            <person name="Henrissat B."/>
            <person name="Morin E."/>
            <person name="Kohler A."/>
            <person name="Barry K."/>
            <person name="LaButti K."/>
            <person name="Morin E."/>
            <person name="Salamov A."/>
            <person name="Lipzen A."/>
            <person name="Mereny Z."/>
            <person name="Hegedus B."/>
            <person name="Baldrian P."/>
            <person name="Stursova M."/>
            <person name="Weitz H."/>
            <person name="Taylor A."/>
            <person name="Grigoriev I.V."/>
            <person name="Nagy L.G."/>
            <person name="Martin F."/>
            <person name="Kauserud H."/>
        </authorList>
    </citation>
    <scope>NUCLEOTIDE SEQUENCE</scope>
    <source>
        <strain evidence="2">9144</strain>
    </source>
</reference>
<comment type="caution">
    <text evidence="2">The sequence shown here is derived from an EMBL/GenBank/DDBJ whole genome shotgun (WGS) entry which is preliminary data.</text>
</comment>
<feature type="region of interest" description="Disordered" evidence="1">
    <location>
        <begin position="147"/>
        <end position="364"/>
    </location>
</feature>
<protein>
    <submittedName>
        <fullName evidence="2">Uncharacterized protein</fullName>
    </submittedName>
</protein>
<feature type="compositionally biased region" description="Gly residues" evidence="1">
    <location>
        <begin position="147"/>
        <end position="156"/>
    </location>
</feature>